<protein>
    <recommendedName>
        <fullName evidence="3">Carrier domain-containing protein</fullName>
    </recommendedName>
</protein>
<accession>A0ABU0L1R5</accession>
<dbReference type="EMBL" id="JAUSWA010000025">
    <property type="protein sequence ID" value="MDQ0495631.1"/>
    <property type="molecule type" value="Genomic_DNA"/>
</dbReference>
<name>A0ABU0L1R5_9BACL</name>
<gene>
    <name evidence="1" type="ORF">QOZ95_003813</name>
</gene>
<comment type="caution">
    <text evidence="1">The sequence shown here is derived from an EMBL/GenBank/DDBJ whole genome shotgun (WGS) entry which is preliminary data.</text>
</comment>
<reference evidence="1 2" key="1">
    <citation type="submission" date="2023-07" db="EMBL/GenBank/DDBJ databases">
        <title>Genomic Encyclopedia of Type Strains, Phase IV (KMG-IV): sequencing the most valuable type-strain genomes for metagenomic binning, comparative biology and taxonomic classification.</title>
        <authorList>
            <person name="Goeker M."/>
        </authorList>
    </citation>
    <scope>NUCLEOTIDE SEQUENCE [LARGE SCALE GENOMIC DNA]</scope>
    <source>
        <strain evidence="1 2">DSM 14914</strain>
    </source>
</reference>
<evidence type="ECO:0000313" key="2">
    <source>
        <dbReference type="Proteomes" id="UP001242811"/>
    </source>
</evidence>
<evidence type="ECO:0008006" key="3">
    <source>
        <dbReference type="Google" id="ProtNLM"/>
    </source>
</evidence>
<evidence type="ECO:0000313" key="1">
    <source>
        <dbReference type="EMBL" id="MDQ0495631.1"/>
    </source>
</evidence>
<organism evidence="1 2">
    <name type="scientific">Paenibacillus brasilensis</name>
    <dbReference type="NCBI Taxonomy" id="128574"/>
    <lineage>
        <taxon>Bacteria</taxon>
        <taxon>Bacillati</taxon>
        <taxon>Bacillota</taxon>
        <taxon>Bacilli</taxon>
        <taxon>Bacillales</taxon>
        <taxon>Paenibacillaceae</taxon>
        <taxon>Paenibacillus</taxon>
    </lineage>
</organism>
<dbReference type="Proteomes" id="UP001242811">
    <property type="component" value="Unassembled WGS sequence"/>
</dbReference>
<proteinExistence type="predicted"/>
<sequence length="95" mass="11084">MYTLDQITKSITDAFENLLNIKLLPSQNYVPIFSDEMEVSPWAVIHVIDLINKRYNFIFDVSDIAANPIFSIDDFAQSLYRQLLKINTKKREVQT</sequence>
<dbReference type="RefSeq" id="WP_152380665.1">
    <property type="nucleotide sequence ID" value="NZ_CP045298.1"/>
</dbReference>
<keyword evidence="2" id="KW-1185">Reference proteome</keyword>